<proteinExistence type="predicted"/>
<evidence type="ECO:0000313" key="2">
    <source>
        <dbReference type="EMBL" id="KAK6972315.1"/>
    </source>
</evidence>
<organism evidence="2 3">
    <name type="scientific">Favolaschia claudopus</name>
    <dbReference type="NCBI Taxonomy" id="2862362"/>
    <lineage>
        <taxon>Eukaryota</taxon>
        <taxon>Fungi</taxon>
        <taxon>Dikarya</taxon>
        <taxon>Basidiomycota</taxon>
        <taxon>Agaricomycotina</taxon>
        <taxon>Agaricomycetes</taxon>
        <taxon>Agaricomycetidae</taxon>
        <taxon>Agaricales</taxon>
        <taxon>Marasmiineae</taxon>
        <taxon>Mycenaceae</taxon>
        <taxon>Favolaschia</taxon>
    </lineage>
</organism>
<evidence type="ECO:0000313" key="3">
    <source>
        <dbReference type="Proteomes" id="UP001362999"/>
    </source>
</evidence>
<dbReference type="Proteomes" id="UP001362999">
    <property type="component" value="Unassembled WGS sequence"/>
</dbReference>
<feature type="coiled-coil region" evidence="1">
    <location>
        <begin position="335"/>
        <end position="390"/>
    </location>
</feature>
<reference evidence="2 3" key="1">
    <citation type="journal article" date="2024" name="J Genomics">
        <title>Draft genome sequencing and assembly of Favolaschia claudopus CIRM-BRFM 2984 isolated from oak limbs.</title>
        <authorList>
            <person name="Navarro D."/>
            <person name="Drula E."/>
            <person name="Chaduli D."/>
            <person name="Cazenave R."/>
            <person name="Ahrendt S."/>
            <person name="Wang J."/>
            <person name="Lipzen A."/>
            <person name="Daum C."/>
            <person name="Barry K."/>
            <person name="Grigoriev I.V."/>
            <person name="Favel A."/>
            <person name="Rosso M.N."/>
            <person name="Martin F."/>
        </authorList>
    </citation>
    <scope>NUCLEOTIDE SEQUENCE [LARGE SCALE GENOMIC DNA]</scope>
    <source>
        <strain evidence="2 3">CIRM-BRFM 2984</strain>
    </source>
</reference>
<name>A0AAV9Z6L5_9AGAR</name>
<keyword evidence="1" id="KW-0175">Coiled coil</keyword>
<dbReference type="AlphaFoldDB" id="A0AAV9Z6L5"/>
<dbReference type="EMBL" id="JAWWNJ010000189">
    <property type="protein sequence ID" value="KAK6972315.1"/>
    <property type="molecule type" value="Genomic_DNA"/>
</dbReference>
<feature type="non-terminal residue" evidence="2">
    <location>
        <position position="392"/>
    </location>
</feature>
<evidence type="ECO:0000256" key="1">
    <source>
        <dbReference type="SAM" id="Coils"/>
    </source>
</evidence>
<keyword evidence="3" id="KW-1185">Reference proteome</keyword>
<protein>
    <submittedName>
        <fullName evidence="2">Uncharacterized protein</fullName>
    </submittedName>
</protein>
<comment type="caution">
    <text evidence="2">The sequence shown here is derived from an EMBL/GenBank/DDBJ whole genome shotgun (WGS) entry which is preliminary data.</text>
</comment>
<accession>A0AAV9Z6L5</accession>
<sequence length="392" mass="43431">MLLFDPFLSLFRPRIRQHPKMAPLIHSLTPTKFITDALVNSVLEFTTDSWLARLSAVGSDESRLFDLSQLVVERVDHFRLIGGTKSTHEKVAFVFSLLGPTDRFGLQSARDTRAGCIDRTASDLDSRSQLGLFCADSTVKLGARCLAVDRVFINSGYDRLGLEPGTTVEGLPNGGKYHTAQYFIIPRGAPASDRLTVLDCAILASVISDRARDYSSLSYMCCWYATMFFLCAHHKKLKSTGKWGKFTLIDYHTGRLKLPNGASFEDTKQSFERSMTRRQVPPAQIASILATLGADKSHAETETEAWIMGPDPISVVIELFNARRCQLMLSMKADIARAVAVRTRAAREIAEAKAEAVEAKAEAEEKVARANEEAAQAKREAEELRALLAQLR</sequence>
<gene>
    <name evidence="2" type="ORF">R3P38DRAFT_3134335</name>
</gene>